<evidence type="ECO:0000256" key="3">
    <source>
        <dbReference type="ARBA" id="ARBA00022676"/>
    </source>
</evidence>
<dbReference type="GO" id="GO:0005886">
    <property type="term" value="C:plasma membrane"/>
    <property type="evidence" value="ECO:0007669"/>
    <property type="project" value="UniProtKB-SubCell"/>
</dbReference>
<evidence type="ECO:0000256" key="8">
    <source>
        <dbReference type="SAM" id="Phobius"/>
    </source>
</evidence>
<dbReference type="Proteomes" id="UP000294752">
    <property type="component" value="Unassembled WGS sequence"/>
</dbReference>
<reference evidence="9 10" key="1">
    <citation type="submission" date="2019-03" db="EMBL/GenBank/DDBJ databases">
        <title>Genomic Encyclopedia of Type Strains, Phase III (KMG-III): the genomes of soil and plant-associated and newly described type strains.</title>
        <authorList>
            <person name="Whitman W."/>
        </authorList>
    </citation>
    <scope>NUCLEOTIDE SEQUENCE [LARGE SCALE GENOMIC DNA]</scope>
    <source>
        <strain evidence="9 10">CGMCC 1.12801</strain>
    </source>
</reference>
<evidence type="ECO:0000313" key="9">
    <source>
        <dbReference type="EMBL" id="TDS12957.1"/>
    </source>
</evidence>
<feature type="transmembrane region" description="Helical" evidence="8">
    <location>
        <begin position="201"/>
        <end position="221"/>
    </location>
</feature>
<feature type="transmembrane region" description="Helical" evidence="8">
    <location>
        <begin position="335"/>
        <end position="357"/>
    </location>
</feature>
<feature type="transmembrane region" description="Helical" evidence="8">
    <location>
        <begin position="161"/>
        <end position="189"/>
    </location>
</feature>
<dbReference type="EMBL" id="SNZV01000005">
    <property type="protein sequence ID" value="TDS12957.1"/>
    <property type="molecule type" value="Genomic_DNA"/>
</dbReference>
<comment type="caution">
    <text evidence="9">The sequence shown here is derived from an EMBL/GenBank/DDBJ whole genome shotgun (WGS) entry which is preliminary data.</text>
</comment>
<proteinExistence type="predicted"/>
<feature type="transmembrane region" description="Helical" evidence="8">
    <location>
        <begin position="285"/>
        <end position="304"/>
    </location>
</feature>
<keyword evidence="4" id="KW-0808">Transferase</keyword>
<accession>A0A4R7CYD8</accession>
<keyword evidence="6 8" id="KW-1133">Transmembrane helix</keyword>
<keyword evidence="3" id="KW-0328">Glycosyltransferase</keyword>
<sequence length="515" mass="58503">MKYTYFLLFLLALLPSFITRDFTPDNELRYLSIANENLAVQRYFAFLHHGVAYADKPPLYLWLVMLAKKVLGQHHLFLLGLFSVLPALGIIYTLDRWVAAHLSASWRLMAPCILFSSIFYMGGAAVLRMDMLMTIFIVLALHTFYRIYIGEIPIRKGQWIFGIFIFLAIFTKGPMGIIIPLLSSLVFLLISRKLRTFSRYWSWRTLLVIVMPCIIWFYFVWLEGGYRYLENLLFHQTVDRAVDAFHHKRPFYFYGISIWYVLAPWSLTLFAIYGQAVKNKIRLSSLETFFAVVSISTLIFLSFVSSKVDIYLLPCLPFLVYLAALLQARMKETRFLRFCLAIPALILALAAPVLFFVPSIAPVAYTLPVLLCCGLLNLTGIVALYFIVFSRTMKRSVLTLSGGMLATVFVAGCFVGKYNGELGYGALAAAGKNLNASHAPRCYISLEIKRSENMDVYLDAPVVSVSKETVLSGQYKGCILFLNHKRTEADKSFQEYLHGMPNTVVATNAAYKLTH</sequence>
<dbReference type="GO" id="GO:0010041">
    <property type="term" value="P:response to iron(III) ion"/>
    <property type="evidence" value="ECO:0007669"/>
    <property type="project" value="TreeGrafter"/>
</dbReference>
<keyword evidence="7 8" id="KW-0472">Membrane</keyword>
<evidence type="ECO:0000313" key="10">
    <source>
        <dbReference type="Proteomes" id="UP000294752"/>
    </source>
</evidence>
<dbReference type="AlphaFoldDB" id="A0A4R7CYD8"/>
<comment type="subcellular location">
    <subcellularLocation>
        <location evidence="1">Cell membrane</location>
        <topology evidence="1">Multi-pass membrane protein</topology>
    </subcellularLocation>
</comment>
<keyword evidence="2" id="KW-1003">Cell membrane</keyword>
<name>A0A4R7CYD8_9SPHI</name>
<evidence type="ECO:0000256" key="7">
    <source>
        <dbReference type="ARBA" id="ARBA00023136"/>
    </source>
</evidence>
<evidence type="ECO:0000256" key="2">
    <source>
        <dbReference type="ARBA" id="ARBA00022475"/>
    </source>
</evidence>
<keyword evidence="5 8" id="KW-0812">Transmembrane</keyword>
<dbReference type="PANTHER" id="PTHR33908:SF3">
    <property type="entry name" value="UNDECAPRENYL PHOSPHATE-ALPHA-4-AMINO-4-DEOXY-L-ARABINOSE ARABINOSYL TRANSFERASE"/>
    <property type="match status" value="1"/>
</dbReference>
<organism evidence="9 10">
    <name type="scientific">Sphingobacterium paludis</name>
    <dbReference type="NCBI Taxonomy" id="1476465"/>
    <lineage>
        <taxon>Bacteria</taxon>
        <taxon>Pseudomonadati</taxon>
        <taxon>Bacteroidota</taxon>
        <taxon>Sphingobacteriia</taxon>
        <taxon>Sphingobacteriales</taxon>
        <taxon>Sphingobacteriaceae</taxon>
        <taxon>Sphingobacterium</taxon>
    </lineage>
</organism>
<feature type="transmembrane region" description="Helical" evidence="8">
    <location>
        <begin position="132"/>
        <end position="149"/>
    </location>
</feature>
<dbReference type="PANTHER" id="PTHR33908">
    <property type="entry name" value="MANNOSYLTRANSFERASE YKCB-RELATED"/>
    <property type="match status" value="1"/>
</dbReference>
<evidence type="ECO:0000256" key="5">
    <source>
        <dbReference type="ARBA" id="ARBA00022692"/>
    </source>
</evidence>
<dbReference type="InterPro" id="IPR050297">
    <property type="entry name" value="LipidA_mod_glycosyltrf_83"/>
</dbReference>
<dbReference type="RefSeq" id="WP_133640471.1">
    <property type="nucleotide sequence ID" value="NZ_SNZV01000005.1"/>
</dbReference>
<evidence type="ECO:0000256" key="4">
    <source>
        <dbReference type="ARBA" id="ARBA00022679"/>
    </source>
</evidence>
<feature type="transmembrane region" description="Helical" evidence="8">
    <location>
        <begin position="251"/>
        <end position="273"/>
    </location>
</feature>
<feature type="transmembrane region" description="Helical" evidence="8">
    <location>
        <begin position="106"/>
        <end position="127"/>
    </location>
</feature>
<protein>
    <submittedName>
        <fullName evidence="9">Uncharacterized protein</fullName>
    </submittedName>
</protein>
<evidence type="ECO:0000256" key="1">
    <source>
        <dbReference type="ARBA" id="ARBA00004651"/>
    </source>
</evidence>
<keyword evidence="10" id="KW-1185">Reference proteome</keyword>
<feature type="transmembrane region" description="Helical" evidence="8">
    <location>
        <begin position="310"/>
        <end position="328"/>
    </location>
</feature>
<dbReference type="GO" id="GO:0009103">
    <property type="term" value="P:lipopolysaccharide biosynthetic process"/>
    <property type="evidence" value="ECO:0007669"/>
    <property type="project" value="UniProtKB-ARBA"/>
</dbReference>
<gene>
    <name evidence="9" type="ORF">B0I21_10588</name>
</gene>
<feature type="transmembrane region" description="Helical" evidence="8">
    <location>
        <begin position="363"/>
        <end position="388"/>
    </location>
</feature>
<dbReference type="GO" id="GO:0016763">
    <property type="term" value="F:pentosyltransferase activity"/>
    <property type="evidence" value="ECO:0007669"/>
    <property type="project" value="TreeGrafter"/>
</dbReference>
<feature type="transmembrane region" description="Helical" evidence="8">
    <location>
        <begin position="76"/>
        <end position="94"/>
    </location>
</feature>
<evidence type="ECO:0000256" key="6">
    <source>
        <dbReference type="ARBA" id="ARBA00022989"/>
    </source>
</evidence>
<dbReference type="OrthoDB" id="8353433at2"/>